<protein>
    <submittedName>
        <fullName evidence="1">Uncharacterized protein</fullName>
    </submittedName>
</protein>
<evidence type="ECO:0000313" key="2">
    <source>
        <dbReference type="Proteomes" id="UP000016569"/>
    </source>
</evidence>
<accession>A0A8E0NC32</accession>
<proteinExistence type="predicted"/>
<comment type="caution">
    <text evidence="1">The sequence shown here is derived from an EMBL/GenBank/DDBJ whole genome shotgun (WGS) entry which is preliminary data.</text>
</comment>
<dbReference type="Proteomes" id="UP000016569">
    <property type="component" value="Unassembled WGS sequence"/>
</dbReference>
<dbReference type="AlphaFoldDB" id="A0A8E0NC32"/>
<reference evidence="2" key="1">
    <citation type="journal article" date="2013" name="Genome Announc.">
        <title>Draft Genome Sequence of the Dimorphic Prosthecate Bacterium Brevundimonas abyssalis TAR-001T.</title>
        <authorList>
            <person name="Tsubouchi T."/>
            <person name="Nishi S."/>
            <person name="Usui K."/>
            <person name="Shimane Y."/>
            <person name="Takaki Y."/>
            <person name="Maruyama T."/>
            <person name="Hatada Y."/>
        </authorList>
    </citation>
    <scope>NUCLEOTIDE SEQUENCE [LARGE SCALE GENOMIC DNA]</scope>
    <source>
        <strain evidence="2">TAR-001</strain>
    </source>
</reference>
<keyword evidence="2" id="KW-1185">Reference proteome</keyword>
<sequence length="81" mass="8537">MAAFFMIVAILTIVLPMTNTVPSVGLALMAAGLDSSWDGLFVLGRDGVAGGLGPVPGSWWWRGWCWGPAGRRASPDCCRAD</sequence>
<name>A0A8E0NC32_9CAUL</name>
<organism evidence="1 2">
    <name type="scientific">Brevundimonas abyssalis TAR-001</name>
    <dbReference type="NCBI Taxonomy" id="1391729"/>
    <lineage>
        <taxon>Bacteria</taxon>
        <taxon>Pseudomonadati</taxon>
        <taxon>Pseudomonadota</taxon>
        <taxon>Alphaproteobacteria</taxon>
        <taxon>Caulobacterales</taxon>
        <taxon>Caulobacteraceae</taxon>
        <taxon>Brevundimonas</taxon>
    </lineage>
</organism>
<gene>
    <name evidence="1" type="ORF">MBEBAB_1865</name>
</gene>
<dbReference type="EMBL" id="BATC01000033">
    <property type="protein sequence ID" value="GAD59615.1"/>
    <property type="molecule type" value="Genomic_DNA"/>
</dbReference>
<evidence type="ECO:0000313" key="1">
    <source>
        <dbReference type="EMBL" id="GAD59615.1"/>
    </source>
</evidence>